<keyword evidence="2" id="KW-1185">Reference proteome</keyword>
<sequence length="116" mass="13042">MGSALFTHSAAKKWDWEMRRSPPVVEGTASDFVREAVLGNTRNLCSVSWRESLQSPSERVDGLDEQNFISPLFTLALSEPVAYLERVLAHRTHLVQLSSRASAFRRTRSNLQVGIL</sequence>
<accession>A0AC60PM46</accession>
<reference evidence="1 2" key="1">
    <citation type="journal article" date="2020" name="Cell">
        <title>Large-Scale Comparative Analyses of Tick Genomes Elucidate Their Genetic Diversity and Vector Capacities.</title>
        <authorList>
            <consortium name="Tick Genome and Microbiome Consortium (TIGMIC)"/>
            <person name="Jia N."/>
            <person name="Wang J."/>
            <person name="Shi W."/>
            <person name="Du L."/>
            <person name="Sun Y."/>
            <person name="Zhan W."/>
            <person name="Jiang J.F."/>
            <person name="Wang Q."/>
            <person name="Zhang B."/>
            <person name="Ji P."/>
            <person name="Bell-Sakyi L."/>
            <person name="Cui X.M."/>
            <person name="Yuan T.T."/>
            <person name="Jiang B.G."/>
            <person name="Yang W.F."/>
            <person name="Lam T.T."/>
            <person name="Chang Q.C."/>
            <person name="Ding S.J."/>
            <person name="Wang X.J."/>
            <person name="Zhu J.G."/>
            <person name="Ruan X.D."/>
            <person name="Zhao L."/>
            <person name="Wei J.T."/>
            <person name="Ye R.Z."/>
            <person name="Que T.C."/>
            <person name="Du C.H."/>
            <person name="Zhou Y.H."/>
            <person name="Cheng J.X."/>
            <person name="Dai P.F."/>
            <person name="Guo W.B."/>
            <person name="Han X.H."/>
            <person name="Huang E.J."/>
            <person name="Li L.F."/>
            <person name="Wei W."/>
            <person name="Gao Y.C."/>
            <person name="Liu J.Z."/>
            <person name="Shao H.Z."/>
            <person name="Wang X."/>
            <person name="Wang C.C."/>
            <person name="Yang T.C."/>
            <person name="Huo Q.B."/>
            <person name="Li W."/>
            <person name="Chen H.Y."/>
            <person name="Chen S.E."/>
            <person name="Zhou L.G."/>
            <person name="Ni X.B."/>
            <person name="Tian J.H."/>
            <person name="Sheng Y."/>
            <person name="Liu T."/>
            <person name="Pan Y.S."/>
            <person name="Xia L.Y."/>
            <person name="Li J."/>
            <person name="Zhao F."/>
            <person name="Cao W.C."/>
        </authorList>
    </citation>
    <scope>NUCLEOTIDE SEQUENCE [LARGE SCALE GENOMIC DNA]</scope>
    <source>
        <strain evidence="1">Iper-2018</strain>
    </source>
</reference>
<proteinExistence type="predicted"/>
<comment type="caution">
    <text evidence="1">The sequence shown here is derived from an EMBL/GenBank/DDBJ whole genome shotgun (WGS) entry which is preliminary data.</text>
</comment>
<organism evidence="1 2">
    <name type="scientific">Ixodes persulcatus</name>
    <name type="common">Taiga tick</name>
    <dbReference type="NCBI Taxonomy" id="34615"/>
    <lineage>
        <taxon>Eukaryota</taxon>
        <taxon>Metazoa</taxon>
        <taxon>Ecdysozoa</taxon>
        <taxon>Arthropoda</taxon>
        <taxon>Chelicerata</taxon>
        <taxon>Arachnida</taxon>
        <taxon>Acari</taxon>
        <taxon>Parasitiformes</taxon>
        <taxon>Ixodida</taxon>
        <taxon>Ixodoidea</taxon>
        <taxon>Ixodidae</taxon>
        <taxon>Ixodinae</taxon>
        <taxon>Ixodes</taxon>
    </lineage>
</organism>
<name>A0AC60PM46_IXOPE</name>
<dbReference type="EMBL" id="JABSTQ010010337">
    <property type="protein sequence ID" value="KAG0421662.1"/>
    <property type="molecule type" value="Genomic_DNA"/>
</dbReference>
<dbReference type="Proteomes" id="UP000805193">
    <property type="component" value="Unassembled WGS sequence"/>
</dbReference>
<evidence type="ECO:0000313" key="1">
    <source>
        <dbReference type="EMBL" id="KAG0421662.1"/>
    </source>
</evidence>
<protein>
    <submittedName>
        <fullName evidence="1">Uncharacterized protein</fullName>
    </submittedName>
</protein>
<evidence type="ECO:0000313" key="2">
    <source>
        <dbReference type="Proteomes" id="UP000805193"/>
    </source>
</evidence>
<gene>
    <name evidence="1" type="ORF">HPB47_002458</name>
</gene>